<evidence type="ECO:0000313" key="2">
    <source>
        <dbReference type="Proteomes" id="UP000017820"/>
    </source>
</evidence>
<comment type="caution">
    <text evidence="1">The sequence shown here is derived from an EMBL/GenBank/DDBJ whole genome shotgun (WGS) entry which is preliminary data.</text>
</comment>
<reference evidence="1 2" key="1">
    <citation type="submission" date="2013-07" db="EMBL/GenBank/DDBJ databases">
        <title>Draft genome sequence of Pseudoalteromonas luteoviolacea 2ta16.</title>
        <authorList>
            <person name="Allen E.E."/>
            <person name="Azam F."/>
            <person name="Podell S."/>
        </authorList>
    </citation>
    <scope>NUCLEOTIDE SEQUENCE [LARGE SCALE GENOMIC DNA]</scope>
    <source>
        <strain evidence="1 2">2ta16</strain>
    </source>
</reference>
<dbReference type="EMBL" id="AUSV01000009">
    <property type="protein sequence ID" value="ESP94929.1"/>
    <property type="molecule type" value="Genomic_DNA"/>
</dbReference>
<evidence type="ECO:0000313" key="1">
    <source>
        <dbReference type="EMBL" id="ESP94929.1"/>
    </source>
</evidence>
<gene>
    <name evidence="1" type="ORF">PL2TA16_04715</name>
</gene>
<sequence>MKQIQLILCGLLLFVILIGTWALISALQVTIIASPPSTKALPAAHSAQTKTPMVNETDLSLIHLSSKDSPLSSSPRGPAISDITEGDVYIPPIVQSPPQSNTSYSGDLDDHQSYNAYLLAKEHELKHEFIAAVDKKVARINNLLERGIQANLPSEQLQEARDKIAALKTMKAQLIKELDSVRVDN</sequence>
<organism evidence="1 2">
    <name type="scientific">Pseudoalteromonas luteoviolacea (strain 2ta16)</name>
    <dbReference type="NCBI Taxonomy" id="1353533"/>
    <lineage>
        <taxon>Bacteria</taxon>
        <taxon>Pseudomonadati</taxon>
        <taxon>Pseudomonadota</taxon>
        <taxon>Gammaproteobacteria</taxon>
        <taxon>Alteromonadales</taxon>
        <taxon>Pseudoalteromonadaceae</taxon>
        <taxon>Pseudoalteromonas</taxon>
    </lineage>
</organism>
<dbReference type="AlphaFoldDB" id="V4I3X4"/>
<name>V4I3X4_PSEL2</name>
<dbReference type="Proteomes" id="UP000017820">
    <property type="component" value="Unassembled WGS sequence"/>
</dbReference>
<protein>
    <submittedName>
        <fullName evidence="1">Uncharacterized protein</fullName>
    </submittedName>
</protein>
<accession>V4I3X4</accession>
<proteinExistence type="predicted"/>
<dbReference type="RefSeq" id="WP_023397655.1">
    <property type="nucleotide sequence ID" value="NZ_AUSV01000009.1"/>
</dbReference>
<dbReference type="PATRIC" id="fig|1353533.3.peg.692"/>
<dbReference type="GeneID" id="29921353"/>